<dbReference type="Proteomes" id="UP000318538">
    <property type="component" value="Chromosome"/>
</dbReference>
<gene>
    <name evidence="1" type="ORF">K227x_19080</name>
</gene>
<dbReference type="RefSeq" id="WP_145169193.1">
    <property type="nucleotide sequence ID" value="NZ_CP036525.1"/>
</dbReference>
<accession>A0A517N8Q6</accession>
<sequence length="125" mass="13466">MNTRTNNPRDISTQPCEKVAALHNDLYATLLAAITGDTPSQSLRGLDIGCDRGEMMQMLPEQGHPCVDIDMETECVRRASQFGDTHLGTFDTLDATISDRPCDVVVSTHGLSSSLNVACNGGEQI</sequence>
<evidence type="ECO:0008006" key="3">
    <source>
        <dbReference type="Google" id="ProtNLM"/>
    </source>
</evidence>
<dbReference type="OrthoDB" id="9804312at2"/>
<proteinExistence type="predicted"/>
<organism evidence="1 2">
    <name type="scientific">Rubripirellula lacrimiformis</name>
    <dbReference type="NCBI Taxonomy" id="1930273"/>
    <lineage>
        <taxon>Bacteria</taxon>
        <taxon>Pseudomonadati</taxon>
        <taxon>Planctomycetota</taxon>
        <taxon>Planctomycetia</taxon>
        <taxon>Pirellulales</taxon>
        <taxon>Pirellulaceae</taxon>
        <taxon>Rubripirellula</taxon>
    </lineage>
</organism>
<reference evidence="1 2" key="1">
    <citation type="submission" date="2019-02" db="EMBL/GenBank/DDBJ databases">
        <title>Deep-cultivation of Planctomycetes and their phenomic and genomic characterization uncovers novel biology.</title>
        <authorList>
            <person name="Wiegand S."/>
            <person name="Jogler M."/>
            <person name="Boedeker C."/>
            <person name="Pinto D."/>
            <person name="Vollmers J."/>
            <person name="Rivas-Marin E."/>
            <person name="Kohn T."/>
            <person name="Peeters S.H."/>
            <person name="Heuer A."/>
            <person name="Rast P."/>
            <person name="Oberbeckmann S."/>
            <person name="Bunk B."/>
            <person name="Jeske O."/>
            <person name="Meyerdierks A."/>
            <person name="Storesund J.E."/>
            <person name="Kallscheuer N."/>
            <person name="Luecker S."/>
            <person name="Lage O.M."/>
            <person name="Pohl T."/>
            <person name="Merkel B.J."/>
            <person name="Hornburger P."/>
            <person name="Mueller R.-W."/>
            <person name="Bruemmer F."/>
            <person name="Labrenz M."/>
            <person name="Spormann A.M."/>
            <person name="Op den Camp H."/>
            <person name="Overmann J."/>
            <person name="Amann R."/>
            <person name="Jetten M.S.M."/>
            <person name="Mascher T."/>
            <person name="Medema M.H."/>
            <person name="Devos D.P."/>
            <person name="Kaster A.-K."/>
            <person name="Ovreas L."/>
            <person name="Rohde M."/>
            <person name="Galperin M.Y."/>
            <person name="Jogler C."/>
        </authorList>
    </citation>
    <scope>NUCLEOTIDE SEQUENCE [LARGE SCALE GENOMIC DNA]</scope>
    <source>
        <strain evidence="1 2">K22_7</strain>
    </source>
</reference>
<dbReference type="KEGG" id="rlc:K227x_19080"/>
<dbReference type="AlphaFoldDB" id="A0A517N8Q6"/>
<evidence type="ECO:0000313" key="2">
    <source>
        <dbReference type="Proteomes" id="UP000318538"/>
    </source>
</evidence>
<dbReference type="Gene3D" id="3.40.50.150">
    <property type="entry name" value="Vaccinia Virus protein VP39"/>
    <property type="match status" value="1"/>
</dbReference>
<keyword evidence="2" id="KW-1185">Reference proteome</keyword>
<dbReference type="EMBL" id="CP036525">
    <property type="protein sequence ID" value="QDT03524.1"/>
    <property type="molecule type" value="Genomic_DNA"/>
</dbReference>
<name>A0A517N8Q6_9BACT</name>
<dbReference type="SUPFAM" id="SSF53335">
    <property type="entry name" value="S-adenosyl-L-methionine-dependent methyltransferases"/>
    <property type="match status" value="1"/>
</dbReference>
<dbReference type="Pfam" id="PF13489">
    <property type="entry name" value="Methyltransf_23"/>
    <property type="match status" value="1"/>
</dbReference>
<protein>
    <recommendedName>
        <fullName evidence="3">Methyltransferase domain protein</fullName>
    </recommendedName>
</protein>
<evidence type="ECO:0000313" key="1">
    <source>
        <dbReference type="EMBL" id="QDT03524.1"/>
    </source>
</evidence>
<dbReference type="InterPro" id="IPR029063">
    <property type="entry name" value="SAM-dependent_MTases_sf"/>
</dbReference>